<dbReference type="Gene3D" id="2.40.160.170">
    <property type="match status" value="1"/>
</dbReference>
<proteinExistence type="predicted"/>
<dbReference type="AlphaFoldDB" id="A0A317CM73"/>
<dbReference type="EMBL" id="QGKL01000004">
    <property type="protein sequence ID" value="PWQ99626.1"/>
    <property type="molecule type" value="Genomic_DNA"/>
</dbReference>
<feature type="signal peptide" evidence="1">
    <location>
        <begin position="1"/>
        <end position="20"/>
    </location>
</feature>
<name>A0A317CM73_9GAMM</name>
<evidence type="ECO:0000256" key="1">
    <source>
        <dbReference type="SAM" id="SignalP"/>
    </source>
</evidence>
<accession>A0A317CM73</accession>
<evidence type="ECO:0000313" key="3">
    <source>
        <dbReference type="Proteomes" id="UP000245506"/>
    </source>
</evidence>
<reference evidence="2 3" key="1">
    <citation type="submission" date="2018-05" db="EMBL/GenBank/DDBJ databases">
        <title>Leucothrix arctica sp. nov., isolated from Arctic seawater.</title>
        <authorList>
            <person name="Choi A."/>
            <person name="Baek K."/>
        </authorList>
    </citation>
    <scope>NUCLEOTIDE SEQUENCE [LARGE SCALE GENOMIC DNA]</scope>
    <source>
        <strain evidence="2 3">IMCC9719</strain>
    </source>
</reference>
<organism evidence="2 3">
    <name type="scientific">Leucothrix arctica</name>
    <dbReference type="NCBI Taxonomy" id="1481894"/>
    <lineage>
        <taxon>Bacteria</taxon>
        <taxon>Pseudomonadati</taxon>
        <taxon>Pseudomonadota</taxon>
        <taxon>Gammaproteobacteria</taxon>
        <taxon>Thiotrichales</taxon>
        <taxon>Thiotrichaceae</taxon>
        <taxon>Leucothrix</taxon>
    </lineage>
</organism>
<sequence length="227" mass="24753">MKKVISAVFAAMMLPSLGIADDVVKGFEISGGGGDIKDIGTGYVIDVGYYANQKIRFRLGYASIDFDNHKGIGPVSFFEKFDQNNVRLTVDWFPWSRRNGFFVSAGAAHLGDPAQLSFEADAIPVLPLNNSFYTGTQIGTISGTVETNSVVPYVGLGYRYQFRRDKGWFVQAEAGRIFGLSPSLKLSSDNTSDLANLNADLQAFGNSQNDSLDDSYTVYGVTLGYLF</sequence>
<feature type="chain" id="PRO_5016392008" description="Outer membrane protein beta-barrel domain-containing protein" evidence="1">
    <location>
        <begin position="21"/>
        <end position="227"/>
    </location>
</feature>
<protein>
    <recommendedName>
        <fullName evidence="4">Outer membrane protein beta-barrel domain-containing protein</fullName>
    </recommendedName>
</protein>
<dbReference type="Proteomes" id="UP000245506">
    <property type="component" value="Unassembled WGS sequence"/>
</dbReference>
<keyword evidence="3" id="KW-1185">Reference proteome</keyword>
<dbReference type="OrthoDB" id="517121at2"/>
<evidence type="ECO:0008006" key="4">
    <source>
        <dbReference type="Google" id="ProtNLM"/>
    </source>
</evidence>
<gene>
    <name evidence="2" type="ORF">DKT75_00715</name>
</gene>
<dbReference type="RefSeq" id="WP_109821521.1">
    <property type="nucleotide sequence ID" value="NZ_QGKL01000004.1"/>
</dbReference>
<evidence type="ECO:0000313" key="2">
    <source>
        <dbReference type="EMBL" id="PWQ99626.1"/>
    </source>
</evidence>
<keyword evidence="1" id="KW-0732">Signal</keyword>
<comment type="caution">
    <text evidence="2">The sequence shown here is derived from an EMBL/GenBank/DDBJ whole genome shotgun (WGS) entry which is preliminary data.</text>
</comment>